<dbReference type="AlphaFoldDB" id="A0AAV2M3R8"/>
<gene>
    <name evidence="3" type="ORF">KC01_LOCUS34969</name>
</gene>
<organism evidence="3 4">
    <name type="scientific">Knipowitschia caucasica</name>
    <name type="common">Caucasian dwarf goby</name>
    <name type="synonym">Pomatoschistus caucasicus</name>
    <dbReference type="NCBI Taxonomy" id="637954"/>
    <lineage>
        <taxon>Eukaryota</taxon>
        <taxon>Metazoa</taxon>
        <taxon>Chordata</taxon>
        <taxon>Craniata</taxon>
        <taxon>Vertebrata</taxon>
        <taxon>Euteleostomi</taxon>
        <taxon>Actinopterygii</taxon>
        <taxon>Neopterygii</taxon>
        <taxon>Teleostei</taxon>
        <taxon>Neoteleostei</taxon>
        <taxon>Acanthomorphata</taxon>
        <taxon>Gobiaria</taxon>
        <taxon>Gobiiformes</taxon>
        <taxon>Gobioidei</taxon>
        <taxon>Gobiidae</taxon>
        <taxon>Gobiinae</taxon>
        <taxon>Knipowitschia</taxon>
    </lineage>
</organism>
<accession>A0AAV2M3R8</accession>
<keyword evidence="1" id="KW-0175">Coiled coil</keyword>
<name>A0AAV2M3R8_KNICA</name>
<feature type="coiled-coil region" evidence="1">
    <location>
        <begin position="257"/>
        <end position="372"/>
    </location>
</feature>
<keyword evidence="4" id="KW-1185">Reference proteome</keyword>
<evidence type="ECO:0000313" key="3">
    <source>
        <dbReference type="EMBL" id="CAL1607964.1"/>
    </source>
</evidence>
<evidence type="ECO:0000256" key="2">
    <source>
        <dbReference type="SAM" id="MobiDB-lite"/>
    </source>
</evidence>
<proteinExistence type="predicted"/>
<evidence type="ECO:0000313" key="4">
    <source>
        <dbReference type="Proteomes" id="UP001497482"/>
    </source>
</evidence>
<sequence length="384" mass="44268">MGCKQSRVVRKGSREQLEKCRERRADINQLLQRAEQDKLREQPENRKVEKETPDGRKVAEGLFRDGEVLRERMRTSIWENQERIAQLKELKARAEKGEVSDDDEESENQQLLPETCGQAPKEGIPISEVCMAEGTEVRGEGLENCAQTSTLSEVPLKPTAAEREASLTEGIVERNRALEAEVQRVVLELHQTKQAFKGEVESLKTQNRELTQELEGYRSKSEGEKARMRTELESLKFDSLRFDRSVETDTYKLEVKNAHLLDQLECYKTDLEDIRRESGLTIGMFKCKIDSLEKYASNLEQKQQSVQTEVQSLRAENLEMKEALSSNGNELVRLRQKVDETERREQSLQNTVSSLQSEKRDLSEDLLRTKSRLNWIQNTGFDCE</sequence>
<reference evidence="3 4" key="1">
    <citation type="submission" date="2024-04" db="EMBL/GenBank/DDBJ databases">
        <authorList>
            <person name="Waldvogel A.-M."/>
            <person name="Schoenle A."/>
        </authorList>
    </citation>
    <scope>NUCLEOTIDE SEQUENCE [LARGE SCALE GENOMIC DNA]</scope>
</reference>
<dbReference type="EMBL" id="OZ035828">
    <property type="protein sequence ID" value="CAL1607964.1"/>
    <property type="molecule type" value="Genomic_DNA"/>
</dbReference>
<feature type="region of interest" description="Disordered" evidence="2">
    <location>
        <begin position="91"/>
        <end position="110"/>
    </location>
</feature>
<dbReference type="Proteomes" id="UP001497482">
    <property type="component" value="Chromosome 6"/>
</dbReference>
<feature type="coiled-coil region" evidence="1">
    <location>
        <begin position="175"/>
        <end position="227"/>
    </location>
</feature>
<feature type="compositionally biased region" description="Basic and acidic residues" evidence="2">
    <location>
        <begin position="34"/>
        <end position="65"/>
    </location>
</feature>
<evidence type="ECO:0000256" key="1">
    <source>
        <dbReference type="SAM" id="Coils"/>
    </source>
</evidence>
<protein>
    <submittedName>
        <fullName evidence="3">Uncharacterized protein</fullName>
    </submittedName>
</protein>
<feature type="region of interest" description="Disordered" evidence="2">
    <location>
        <begin position="33"/>
        <end position="65"/>
    </location>
</feature>